<dbReference type="Proteomes" id="UP000790377">
    <property type="component" value="Unassembled WGS sequence"/>
</dbReference>
<accession>A0ACB7ZQF9</accession>
<organism evidence="1 2">
    <name type="scientific">Hygrophoropsis aurantiaca</name>
    <dbReference type="NCBI Taxonomy" id="72124"/>
    <lineage>
        <taxon>Eukaryota</taxon>
        <taxon>Fungi</taxon>
        <taxon>Dikarya</taxon>
        <taxon>Basidiomycota</taxon>
        <taxon>Agaricomycotina</taxon>
        <taxon>Agaricomycetes</taxon>
        <taxon>Agaricomycetidae</taxon>
        <taxon>Boletales</taxon>
        <taxon>Coniophorineae</taxon>
        <taxon>Hygrophoropsidaceae</taxon>
        <taxon>Hygrophoropsis</taxon>
    </lineage>
</organism>
<evidence type="ECO:0000313" key="2">
    <source>
        <dbReference type="Proteomes" id="UP000790377"/>
    </source>
</evidence>
<feature type="non-terminal residue" evidence="1">
    <location>
        <position position="1"/>
    </location>
</feature>
<evidence type="ECO:0000313" key="1">
    <source>
        <dbReference type="EMBL" id="KAH7902929.1"/>
    </source>
</evidence>
<gene>
    <name evidence="1" type="ORF">BJ138DRAFT_1021356</name>
</gene>
<reference evidence="1" key="1">
    <citation type="journal article" date="2021" name="New Phytol.">
        <title>Evolutionary innovations through gain and loss of genes in the ectomycorrhizal Boletales.</title>
        <authorList>
            <person name="Wu G."/>
            <person name="Miyauchi S."/>
            <person name="Morin E."/>
            <person name="Kuo A."/>
            <person name="Drula E."/>
            <person name="Varga T."/>
            <person name="Kohler A."/>
            <person name="Feng B."/>
            <person name="Cao Y."/>
            <person name="Lipzen A."/>
            <person name="Daum C."/>
            <person name="Hundley H."/>
            <person name="Pangilinan J."/>
            <person name="Johnson J."/>
            <person name="Barry K."/>
            <person name="LaButti K."/>
            <person name="Ng V."/>
            <person name="Ahrendt S."/>
            <person name="Min B."/>
            <person name="Choi I.G."/>
            <person name="Park H."/>
            <person name="Plett J.M."/>
            <person name="Magnuson J."/>
            <person name="Spatafora J.W."/>
            <person name="Nagy L.G."/>
            <person name="Henrissat B."/>
            <person name="Grigoriev I.V."/>
            <person name="Yang Z.L."/>
            <person name="Xu J."/>
            <person name="Martin F.M."/>
        </authorList>
    </citation>
    <scope>NUCLEOTIDE SEQUENCE</scope>
    <source>
        <strain evidence="1">ATCC 28755</strain>
    </source>
</reference>
<protein>
    <submittedName>
        <fullName evidence="1">Uncharacterized protein</fullName>
    </submittedName>
</protein>
<comment type="caution">
    <text evidence="1">The sequence shown here is derived from an EMBL/GenBank/DDBJ whole genome shotgun (WGS) entry which is preliminary data.</text>
</comment>
<proteinExistence type="predicted"/>
<dbReference type="EMBL" id="MU269384">
    <property type="protein sequence ID" value="KAH7902929.1"/>
    <property type="molecule type" value="Genomic_DNA"/>
</dbReference>
<sequence length="251" mass="28271">RDDRRTRSGRNQRLHAAWMAQLPDLTDTYLQWKHCGTGTHDNDDGIQANQHMFHVGAISLTSHVPCRAIPQEDDELANVSLLRCGLLGCSPVQPTVAIHLDCLEIYHQIRRRQSSFSIQAMTKVLCALHNVTYAQHLRDQFTIAFDIYLAILRRIRTSLDTCLGREHHDWLLNGACPACSFVQPNEPDLVPARLHNMDGNSSAKHVDGSGSADSRVFNSPYFIPTAEVDQFKDDVRLRPGVTHQKCLVART</sequence>
<keyword evidence="2" id="KW-1185">Reference proteome</keyword>
<name>A0ACB7ZQF9_9AGAM</name>